<evidence type="ECO:0000259" key="2">
    <source>
        <dbReference type="Pfam" id="PF01425"/>
    </source>
</evidence>
<dbReference type="PANTHER" id="PTHR11895:SF7">
    <property type="entry name" value="GLUTAMYL-TRNA(GLN) AMIDOTRANSFERASE SUBUNIT A, MITOCHONDRIAL"/>
    <property type="match status" value="1"/>
</dbReference>
<reference evidence="3 5" key="1">
    <citation type="submission" date="2015-02" db="EMBL/GenBank/DDBJ databases">
        <title>Pseudomonas helleri sp. nov. and Pseudomonas weihenstephanensis sp. nov., isolated from raw cows milk.</title>
        <authorList>
            <person name="von Neubeck M."/>
            <person name="Huptas C."/>
            <person name="Wenning M."/>
            <person name="Scherer S."/>
        </authorList>
    </citation>
    <scope>NUCLEOTIDE SEQUENCE [LARGE SCALE GENOMIC DNA]</scope>
    <source>
        <strain evidence="3 5">DSM 21104</strain>
    </source>
</reference>
<dbReference type="InterPro" id="IPR006311">
    <property type="entry name" value="TAT_signal"/>
</dbReference>
<organism evidence="3 5">
    <name type="scientific">Pseudomonas taetrolens</name>
    <dbReference type="NCBI Taxonomy" id="47884"/>
    <lineage>
        <taxon>Bacteria</taxon>
        <taxon>Pseudomonadati</taxon>
        <taxon>Pseudomonadota</taxon>
        <taxon>Gammaproteobacteria</taxon>
        <taxon>Pseudomonadales</taxon>
        <taxon>Pseudomonadaceae</taxon>
        <taxon>Pseudomonas</taxon>
    </lineage>
</organism>
<evidence type="ECO:0000256" key="1">
    <source>
        <dbReference type="ARBA" id="ARBA00009199"/>
    </source>
</evidence>
<dbReference type="GO" id="GO:0003824">
    <property type="term" value="F:catalytic activity"/>
    <property type="evidence" value="ECO:0007669"/>
    <property type="project" value="InterPro"/>
</dbReference>
<accession>A0A0J6GSU0</accession>
<dbReference type="InterPro" id="IPR036928">
    <property type="entry name" value="AS_sf"/>
</dbReference>
<dbReference type="Proteomes" id="UP000183155">
    <property type="component" value="Unassembled WGS sequence"/>
</dbReference>
<dbReference type="PATRIC" id="fig|47884.3.peg.2191"/>
<reference evidence="4 6" key="2">
    <citation type="submission" date="2016-10" db="EMBL/GenBank/DDBJ databases">
        <authorList>
            <person name="Varghese N."/>
            <person name="Submissions S."/>
        </authorList>
    </citation>
    <scope>NUCLEOTIDE SEQUENCE [LARGE SCALE GENOMIC DNA]</scope>
    <source>
        <strain evidence="4 6">BS3652</strain>
    </source>
</reference>
<dbReference type="InterPro" id="IPR023631">
    <property type="entry name" value="Amidase_dom"/>
</dbReference>
<dbReference type="Proteomes" id="UP000036395">
    <property type="component" value="Unassembled WGS sequence"/>
</dbReference>
<evidence type="ECO:0000313" key="4">
    <source>
        <dbReference type="EMBL" id="SEC29148.1"/>
    </source>
</evidence>
<evidence type="ECO:0000313" key="6">
    <source>
        <dbReference type="Proteomes" id="UP000183155"/>
    </source>
</evidence>
<dbReference type="PROSITE" id="PS51318">
    <property type="entry name" value="TAT"/>
    <property type="match status" value="1"/>
</dbReference>
<dbReference type="OrthoDB" id="9811471at2"/>
<dbReference type="AlphaFoldDB" id="A0A0J6GSU0"/>
<protein>
    <submittedName>
        <fullName evidence="3">Amidase</fullName>
    </submittedName>
</protein>
<comment type="similarity">
    <text evidence="1">Belongs to the amidase family.</text>
</comment>
<evidence type="ECO:0000313" key="3">
    <source>
        <dbReference type="EMBL" id="KMM85443.1"/>
    </source>
</evidence>
<dbReference type="EMBL" id="FNRS01000001">
    <property type="protein sequence ID" value="SEC29148.1"/>
    <property type="molecule type" value="Genomic_DNA"/>
</dbReference>
<gene>
    <name evidence="4" type="ORF">SAMN04490203_2143</name>
    <name evidence="3" type="ORF">TU78_08840</name>
</gene>
<comment type="caution">
    <text evidence="3">The sequence shown here is derived from an EMBL/GenBank/DDBJ whole genome shotgun (WGS) entry which is preliminary data.</text>
</comment>
<dbReference type="STRING" id="47884.SAMN04490203_2143"/>
<dbReference type="Gene3D" id="3.90.1300.10">
    <property type="entry name" value="Amidase signature (AS) domain"/>
    <property type="match status" value="1"/>
</dbReference>
<proteinExistence type="inferred from homology"/>
<keyword evidence="6" id="KW-1185">Reference proteome</keyword>
<name>A0A0J6GSU0_PSETA</name>
<dbReference type="InterPro" id="IPR020556">
    <property type="entry name" value="Amidase_CS"/>
</dbReference>
<sequence length="524" mass="55152">MQSPVVTPEESQTPAGWPRRHVLKAGALAVGAGLLGRFASAASVNGVTPDEYLKMDAWDMATAVRKGELSPENLLAAAMARCDAVNPKVKAVNMRHDAYADALLKARRAQGASASGVLAGVPILIKDLNTYLEGTPTSNGCRLFKDAPPAPHTSTLIARYQAAGAVPFGKTTCPEFGLTTTTESLLWGQTRNPWNLAMSAGGSSGGAAAAVAAGIVPVAHATDGGGSIRIPASYCGLVGLKPSRYRTPSGPGKYEGWFGASVGNVVSRNVRDMALFMDVGQGHEAGSPYWTKPLVRPYVDELNAAPGRLRIGLVRDSLTGSPLDPAVAKVLDETARRLSGLGHNVEELRLNIDPRQLFGAHGAVIGDALLTLVHDREQVLGRSGTPEDFERITQVVLGNARKVTGEGLYRARQSFESIGGYMEQQFDNYDVILSPVTANVTPELGLLTLNQPWESYAHNAMGSAGFTVLANVSGQPAISLPIGMSDSGLPIGMMFTGPLGGEDVLLRLAAQLEQDRAWAGLPTV</sequence>
<dbReference type="InterPro" id="IPR000120">
    <property type="entry name" value="Amidase"/>
</dbReference>
<feature type="domain" description="Amidase" evidence="2">
    <location>
        <begin position="74"/>
        <end position="506"/>
    </location>
</feature>
<dbReference type="Pfam" id="PF01425">
    <property type="entry name" value="Amidase"/>
    <property type="match status" value="1"/>
</dbReference>
<dbReference type="SUPFAM" id="SSF75304">
    <property type="entry name" value="Amidase signature (AS) enzymes"/>
    <property type="match status" value="1"/>
</dbReference>
<evidence type="ECO:0000313" key="5">
    <source>
        <dbReference type="Proteomes" id="UP000036395"/>
    </source>
</evidence>
<dbReference type="EMBL" id="JYLA01000003">
    <property type="protein sequence ID" value="KMM85443.1"/>
    <property type="molecule type" value="Genomic_DNA"/>
</dbReference>
<dbReference type="PROSITE" id="PS00571">
    <property type="entry name" value="AMIDASES"/>
    <property type="match status" value="1"/>
</dbReference>
<dbReference type="RefSeq" id="WP_048380264.1">
    <property type="nucleotide sequence ID" value="NZ_FNRS01000001.1"/>
</dbReference>
<dbReference type="PANTHER" id="PTHR11895">
    <property type="entry name" value="TRANSAMIDASE"/>
    <property type="match status" value="1"/>
</dbReference>